<keyword evidence="1" id="KW-0472">Membrane</keyword>
<comment type="caution">
    <text evidence="2">The sequence shown here is derived from an EMBL/GenBank/DDBJ whole genome shotgun (WGS) entry which is preliminary data.</text>
</comment>
<reference evidence="2 3" key="1">
    <citation type="submission" date="2020-07" db="EMBL/GenBank/DDBJ databases">
        <title>Sequencing the genomes of 1000 actinobacteria strains.</title>
        <authorList>
            <person name="Klenk H.-P."/>
        </authorList>
    </citation>
    <scope>NUCLEOTIDE SEQUENCE [LARGE SCALE GENOMIC DNA]</scope>
    <source>
        <strain evidence="2 3">DSM 24662</strain>
    </source>
</reference>
<keyword evidence="1" id="KW-1133">Transmembrane helix</keyword>
<keyword evidence="1" id="KW-0812">Transmembrane</keyword>
<evidence type="ECO:0000256" key="1">
    <source>
        <dbReference type="SAM" id="Phobius"/>
    </source>
</evidence>
<evidence type="ECO:0000313" key="3">
    <source>
        <dbReference type="Proteomes" id="UP000576969"/>
    </source>
</evidence>
<evidence type="ECO:0000313" key="2">
    <source>
        <dbReference type="EMBL" id="NYE19610.1"/>
    </source>
</evidence>
<dbReference type="Proteomes" id="UP000576969">
    <property type="component" value="Unassembled WGS sequence"/>
</dbReference>
<protein>
    <submittedName>
        <fullName evidence="2">Uncharacterized protein</fullName>
    </submittedName>
</protein>
<keyword evidence="3" id="KW-1185">Reference proteome</keyword>
<dbReference type="AlphaFoldDB" id="A0A7Y9GQD2"/>
<sequence length="166" mass="17505">MQTDPFALPAFILAIISLVVATIGALTGVVALVWQIITRTRGAHRVTVSVANSVLIGDGMPDGVFISVEAINKGASAVRIINWGFQLPSGEGITVYVPVPLSTTLPHMLEPGTNATFFVPAANLGGAIRTRDGLTPRDLRAVVGLATGEKIFAKLGSLKLAEEFWR</sequence>
<gene>
    <name evidence="2" type="ORF">BJ991_001638</name>
</gene>
<dbReference type="EMBL" id="JACCBV010000001">
    <property type="protein sequence ID" value="NYE19610.1"/>
    <property type="molecule type" value="Genomic_DNA"/>
</dbReference>
<accession>A0A7Y9GQD2</accession>
<feature type="transmembrane region" description="Helical" evidence="1">
    <location>
        <begin position="6"/>
        <end position="34"/>
    </location>
</feature>
<name>A0A7Y9GQD2_9MICO</name>
<proteinExistence type="predicted"/>
<dbReference type="RefSeq" id="WP_179489066.1">
    <property type="nucleotide sequence ID" value="NZ_JACCBV010000001.1"/>
</dbReference>
<organism evidence="2 3">
    <name type="scientific">Microbacterium immunditiarum</name>
    <dbReference type="NCBI Taxonomy" id="337480"/>
    <lineage>
        <taxon>Bacteria</taxon>
        <taxon>Bacillati</taxon>
        <taxon>Actinomycetota</taxon>
        <taxon>Actinomycetes</taxon>
        <taxon>Micrococcales</taxon>
        <taxon>Microbacteriaceae</taxon>
        <taxon>Microbacterium</taxon>
    </lineage>
</organism>